<evidence type="ECO:0000256" key="1">
    <source>
        <dbReference type="SAM" id="MobiDB-lite"/>
    </source>
</evidence>
<dbReference type="EMBL" id="MU004333">
    <property type="protein sequence ID" value="KAF2656743.1"/>
    <property type="molecule type" value="Genomic_DNA"/>
</dbReference>
<reference evidence="2" key="1">
    <citation type="journal article" date="2020" name="Stud. Mycol.">
        <title>101 Dothideomycetes genomes: a test case for predicting lifestyles and emergence of pathogens.</title>
        <authorList>
            <person name="Haridas S."/>
            <person name="Albert R."/>
            <person name="Binder M."/>
            <person name="Bloem J."/>
            <person name="Labutti K."/>
            <person name="Salamov A."/>
            <person name="Andreopoulos B."/>
            <person name="Baker S."/>
            <person name="Barry K."/>
            <person name="Bills G."/>
            <person name="Bluhm B."/>
            <person name="Cannon C."/>
            <person name="Castanera R."/>
            <person name="Culley D."/>
            <person name="Daum C."/>
            <person name="Ezra D."/>
            <person name="Gonzalez J."/>
            <person name="Henrissat B."/>
            <person name="Kuo A."/>
            <person name="Liang C."/>
            <person name="Lipzen A."/>
            <person name="Lutzoni F."/>
            <person name="Magnuson J."/>
            <person name="Mondo S."/>
            <person name="Nolan M."/>
            <person name="Ohm R."/>
            <person name="Pangilinan J."/>
            <person name="Park H.-J."/>
            <person name="Ramirez L."/>
            <person name="Alfaro M."/>
            <person name="Sun H."/>
            <person name="Tritt A."/>
            <person name="Yoshinaga Y."/>
            <person name="Zwiers L.-H."/>
            <person name="Turgeon B."/>
            <person name="Goodwin S."/>
            <person name="Spatafora J."/>
            <person name="Crous P."/>
            <person name="Grigoriev I."/>
        </authorList>
    </citation>
    <scope>NUCLEOTIDE SEQUENCE</scope>
    <source>
        <strain evidence="2">CBS 122681</strain>
    </source>
</reference>
<gene>
    <name evidence="2" type="ORF">K491DRAFT_715139</name>
</gene>
<dbReference type="AlphaFoldDB" id="A0A6A6TCW2"/>
<sequence length="180" mass="18987">MAAAGNGPSFSAREMEVLAIAWQCMESEPKIDMAKLARLTGYTEGSASVTFGKIKRKLKSHTSSLDGGNTNALPTSTPKKNGGPGRGKVGTPGSGADKKRNADGDDSPTKKAKATPKKSKKVMDDDDDDEFVTPKIKKEELAEVTDMAYDFYQQNTGGAHAGLMGNGGLNFSGYDAFDGE</sequence>
<proteinExistence type="predicted"/>
<feature type="region of interest" description="Disordered" evidence="1">
    <location>
        <begin position="58"/>
        <end position="131"/>
    </location>
</feature>
<evidence type="ECO:0000313" key="3">
    <source>
        <dbReference type="Proteomes" id="UP000799324"/>
    </source>
</evidence>
<dbReference type="Proteomes" id="UP000799324">
    <property type="component" value="Unassembled WGS sequence"/>
</dbReference>
<feature type="compositionally biased region" description="Gly residues" evidence="1">
    <location>
        <begin position="82"/>
        <end position="93"/>
    </location>
</feature>
<feature type="compositionally biased region" description="Polar residues" evidence="1">
    <location>
        <begin position="61"/>
        <end position="77"/>
    </location>
</feature>
<evidence type="ECO:0000313" key="2">
    <source>
        <dbReference type="EMBL" id="KAF2656743.1"/>
    </source>
</evidence>
<feature type="compositionally biased region" description="Basic residues" evidence="1">
    <location>
        <begin position="110"/>
        <end position="120"/>
    </location>
</feature>
<dbReference type="OrthoDB" id="5403747at2759"/>
<name>A0A6A6TCW2_9PLEO</name>
<feature type="compositionally biased region" description="Basic and acidic residues" evidence="1">
    <location>
        <begin position="96"/>
        <end position="109"/>
    </location>
</feature>
<accession>A0A6A6TCW2</accession>
<keyword evidence="3" id="KW-1185">Reference proteome</keyword>
<protein>
    <submittedName>
        <fullName evidence="2">Uncharacterized protein</fullName>
    </submittedName>
</protein>
<organism evidence="2 3">
    <name type="scientific">Lophiostoma macrostomum CBS 122681</name>
    <dbReference type="NCBI Taxonomy" id="1314788"/>
    <lineage>
        <taxon>Eukaryota</taxon>
        <taxon>Fungi</taxon>
        <taxon>Dikarya</taxon>
        <taxon>Ascomycota</taxon>
        <taxon>Pezizomycotina</taxon>
        <taxon>Dothideomycetes</taxon>
        <taxon>Pleosporomycetidae</taxon>
        <taxon>Pleosporales</taxon>
        <taxon>Lophiostomataceae</taxon>
        <taxon>Lophiostoma</taxon>
    </lineage>
</organism>